<name>A0ABT7YTL9_9ACTN</name>
<dbReference type="Proteomes" id="UP001171902">
    <property type="component" value="Unassembled WGS sequence"/>
</dbReference>
<feature type="region of interest" description="Disordered" evidence="1">
    <location>
        <begin position="47"/>
        <end position="197"/>
    </location>
</feature>
<dbReference type="RefSeq" id="WP_289958839.1">
    <property type="nucleotide sequence ID" value="NZ_JAUEMJ010000006.1"/>
</dbReference>
<organism evidence="2 3">
    <name type="scientific">Glycomyces tritici</name>
    <dbReference type="NCBI Taxonomy" id="2665176"/>
    <lineage>
        <taxon>Bacteria</taxon>
        <taxon>Bacillati</taxon>
        <taxon>Actinomycetota</taxon>
        <taxon>Actinomycetes</taxon>
        <taxon>Glycomycetales</taxon>
        <taxon>Glycomycetaceae</taxon>
        <taxon>Glycomyces</taxon>
    </lineage>
</organism>
<accession>A0ABT7YTL9</accession>
<proteinExistence type="predicted"/>
<feature type="compositionally biased region" description="Basic and acidic residues" evidence="1">
    <location>
        <begin position="64"/>
        <end position="77"/>
    </location>
</feature>
<evidence type="ECO:0000313" key="3">
    <source>
        <dbReference type="Proteomes" id="UP001171902"/>
    </source>
</evidence>
<comment type="caution">
    <text evidence="2">The sequence shown here is derived from an EMBL/GenBank/DDBJ whole genome shotgun (WGS) entry which is preliminary data.</text>
</comment>
<dbReference type="EMBL" id="JAUEMJ010000006">
    <property type="protein sequence ID" value="MDN3241935.1"/>
    <property type="molecule type" value="Genomic_DNA"/>
</dbReference>
<feature type="compositionally biased region" description="Basic and acidic residues" evidence="1">
    <location>
        <begin position="184"/>
        <end position="197"/>
    </location>
</feature>
<gene>
    <name evidence="2" type="ORF">QWI33_19585</name>
</gene>
<reference evidence="2" key="1">
    <citation type="submission" date="2023-06" db="EMBL/GenBank/DDBJ databases">
        <title>Gycomyces niveus sp.nov., a novel actinomycete isolated from soil in Shouguang.</title>
        <authorList>
            <person name="Yang X."/>
            <person name="Zhao J."/>
        </authorList>
    </citation>
    <scope>NUCLEOTIDE SEQUENCE</scope>
    <source>
        <strain evidence="2">NEAU C2</strain>
    </source>
</reference>
<feature type="compositionally biased region" description="Low complexity" evidence="1">
    <location>
        <begin position="140"/>
        <end position="151"/>
    </location>
</feature>
<sequence length="379" mass="42292">MVYLRLRENGSHPVVRNAPAAEPSTESLGLTERVDGYYDRAGRRLFLTDGSPDPLTPGAHRYRAHPDLCDPTARETDPASPRYEPPHLRHRPGDTWEIGGKPHDPDDPGPFGTAGWRPDTRTGRHRRAELPDPDPSQDDGTGTTRGPGAATLPEEPDRPLWVVPDRASPEPKRRNRFWRDDDDDRGHGEVPRDEEPHRFSKLQEDAWDRFIIKSSELAAAHWANRRALESRHRWLVAAFLRFFQWVGFMKGSAVLEKPEPVPIPTQPQSARPARTRPGAQLAQAIAGAQTAWAEAACETEESAALRDAEAPPGVATCTAEATPEAVARTAAQQGRSDRASAHWRARPREDRPRPSPMPYIARWERAFDAHRSFGEAVAL</sequence>
<keyword evidence="3" id="KW-1185">Reference proteome</keyword>
<evidence type="ECO:0000313" key="2">
    <source>
        <dbReference type="EMBL" id="MDN3241935.1"/>
    </source>
</evidence>
<feature type="compositionally biased region" description="Basic and acidic residues" evidence="1">
    <location>
        <begin position="84"/>
        <end position="106"/>
    </location>
</feature>
<protein>
    <submittedName>
        <fullName evidence="2">Uncharacterized protein</fullName>
    </submittedName>
</protein>
<feature type="compositionally biased region" description="Basic and acidic residues" evidence="1">
    <location>
        <begin position="335"/>
        <end position="353"/>
    </location>
</feature>
<evidence type="ECO:0000256" key="1">
    <source>
        <dbReference type="SAM" id="MobiDB-lite"/>
    </source>
</evidence>
<feature type="region of interest" description="Disordered" evidence="1">
    <location>
        <begin position="329"/>
        <end position="357"/>
    </location>
</feature>